<proteinExistence type="predicted"/>
<comment type="caution">
    <text evidence="1">The sequence shown here is derived from an EMBL/GenBank/DDBJ whole genome shotgun (WGS) entry which is preliminary data.</text>
</comment>
<organism evidence="1 2">
    <name type="scientific">Cardiocondyla obscurior</name>
    <dbReference type="NCBI Taxonomy" id="286306"/>
    <lineage>
        <taxon>Eukaryota</taxon>
        <taxon>Metazoa</taxon>
        <taxon>Ecdysozoa</taxon>
        <taxon>Arthropoda</taxon>
        <taxon>Hexapoda</taxon>
        <taxon>Insecta</taxon>
        <taxon>Pterygota</taxon>
        <taxon>Neoptera</taxon>
        <taxon>Endopterygota</taxon>
        <taxon>Hymenoptera</taxon>
        <taxon>Apocrita</taxon>
        <taxon>Aculeata</taxon>
        <taxon>Formicoidea</taxon>
        <taxon>Formicidae</taxon>
        <taxon>Myrmicinae</taxon>
        <taxon>Cardiocondyla</taxon>
    </lineage>
</organism>
<keyword evidence="2" id="KW-1185">Reference proteome</keyword>
<dbReference type="Proteomes" id="UP001430953">
    <property type="component" value="Unassembled WGS sequence"/>
</dbReference>
<accession>A0AAW2EW12</accession>
<dbReference type="AlphaFoldDB" id="A0AAW2EW12"/>
<name>A0AAW2EW12_9HYME</name>
<protein>
    <submittedName>
        <fullName evidence="1">Uncharacterized protein</fullName>
    </submittedName>
</protein>
<gene>
    <name evidence="1" type="ORF">PUN28_016063</name>
</gene>
<reference evidence="1 2" key="1">
    <citation type="submission" date="2023-03" db="EMBL/GenBank/DDBJ databases">
        <title>High recombination rates correlate with genetic variation in Cardiocondyla obscurior ants.</title>
        <authorList>
            <person name="Errbii M."/>
        </authorList>
    </citation>
    <scope>NUCLEOTIDE SEQUENCE [LARGE SCALE GENOMIC DNA]</scope>
    <source>
        <strain evidence="1">Alpha-2009</strain>
        <tissue evidence="1">Whole body</tissue>
    </source>
</reference>
<evidence type="ECO:0000313" key="2">
    <source>
        <dbReference type="Proteomes" id="UP001430953"/>
    </source>
</evidence>
<evidence type="ECO:0000313" key="1">
    <source>
        <dbReference type="EMBL" id="KAL0106072.1"/>
    </source>
</evidence>
<sequence>MLLHWGNSSCQLDSSTIADLVGPFVRSLVRSPSSVSFYHAPSPSTLRPSRIADRTSQPIAVGRHPFSSDRGALSPTTHHLLCNFVT</sequence>
<dbReference type="EMBL" id="JADYXP020000018">
    <property type="protein sequence ID" value="KAL0106072.1"/>
    <property type="molecule type" value="Genomic_DNA"/>
</dbReference>